<evidence type="ECO:0000259" key="1">
    <source>
        <dbReference type="Pfam" id="PF14534"/>
    </source>
</evidence>
<dbReference type="InterPro" id="IPR011944">
    <property type="entry name" value="Steroid_delta5-4_isomerase"/>
</dbReference>
<name>A0A1J5QZC4_9ZZZZ</name>
<evidence type="ECO:0000313" key="2">
    <source>
        <dbReference type="EMBL" id="OIQ88602.1"/>
    </source>
</evidence>
<proteinExistence type="predicted"/>
<sequence length="128" mass="13601">MKSQINTTLEALNTAWNQALNSGNAHALAGLYAENASLSPGNGQTLVGRGEIEKLFKGFVDHGVHDHTIEILDAGGDDHLLYQVARWNARGAATDGETPSFGGITMSVFEKGGDGRWLARSHVWNAAG</sequence>
<dbReference type="Gene3D" id="3.10.450.50">
    <property type="match status" value="1"/>
</dbReference>
<dbReference type="InterPro" id="IPR032710">
    <property type="entry name" value="NTF2-like_dom_sf"/>
</dbReference>
<accession>A0A1J5QZC4</accession>
<gene>
    <name evidence="2" type="ORF">GALL_295250</name>
</gene>
<dbReference type="SUPFAM" id="SSF54427">
    <property type="entry name" value="NTF2-like"/>
    <property type="match status" value="1"/>
</dbReference>
<dbReference type="AlphaFoldDB" id="A0A1J5QZC4"/>
<protein>
    <submittedName>
        <fullName evidence="2">SnoaL-like domain protein</fullName>
    </submittedName>
</protein>
<comment type="caution">
    <text evidence="2">The sequence shown here is derived from an EMBL/GenBank/DDBJ whole genome shotgun (WGS) entry which is preliminary data.</text>
</comment>
<dbReference type="InterPro" id="IPR027843">
    <property type="entry name" value="DUF4440"/>
</dbReference>
<dbReference type="NCBIfam" id="TIGR02246">
    <property type="entry name" value="SgcJ/EcaC family oxidoreductase"/>
    <property type="match status" value="1"/>
</dbReference>
<feature type="domain" description="DUF4440" evidence="1">
    <location>
        <begin position="10"/>
        <end position="118"/>
    </location>
</feature>
<dbReference type="EMBL" id="MLJW01000366">
    <property type="protein sequence ID" value="OIQ88602.1"/>
    <property type="molecule type" value="Genomic_DNA"/>
</dbReference>
<reference evidence="2" key="1">
    <citation type="submission" date="2016-10" db="EMBL/GenBank/DDBJ databases">
        <title>Sequence of Gallionella enrichment culture.</title>
        <authorList>
            <person name="Poehlein A."/>
            <person name="Muehling M."/>
            <person name="Daniel R."/>
        </authorList>
    </citation>
    <scope>NUCLEOTIDE SEQUENCE</scope>
</reference>
<organism evidence="2">
    <name type="scientific">mine drainage metagenome</name>
    <dbReference type="NCBI Taxonomy" id="410659"/>
    <lineage>
        <taxon>unclassified sequences</taxon>
        <taxon>metagenomes</taxon>
        <taxon>ecological metagenomes</taxon>
    </lineage>
</organism>
<dbReference type="Pfam" id="PF14534">
    <property type="entry name" value="DUF4440"/>
    <property type="match status" value="1"/>
</dbReference>